<dbReference type="EMBL" id="MUHY01000001">
    <property type="protein sequence ID" value="PSB92126.1"/>
    <property type="molecule type" value="Genomic_DNA"/>
</dbReference>
<dbReference type="RefSeq" id="WP_106182286.1">
    <property type="nucleotide sequence ID" value="NZ_MUHY01000001.1"/>
</dbReference>
<sequence length="88" mass="9717">MSNIEDVIETRLRTTLRPIEFTLKNDSSRHTGHASAAAGGHYQIRIVSAAFIGQNHVERHRLVYDALADLMENGIHALVIKALSPNEG</sequence>
<proteinExistence type="inferred from homology"/>
<dbReference type="InterPro" id="IPR002634">
    <property type="entry name" value="BolA"/>
</dbReference>
<dbReference type="SUPFAM" id="SSF82657">
    <property type="entry name" value="BolA-like"/>
    <property type="match status" value="1"/>
</dbReference>
<dbReference type="PIRSF" id="PIRSF003113">
    <property type="entry name" value="BolA"/>
    <property type="match status" value="1"/>
</dbReference>
<dbReference type="PANTHER" id="PTHR46230">
    <property type="match status" value="1"/>
</dbReference>
<dbReference type="Gene3D" id="3.30.300.90">
    <property type="entry name" value="BolA-like"/>
    <property type="match status" value="1"/>
</dbReference>
<organism evidence="2 3">
    <name type="scientific">Candidatus Pandoraea novymonadis</name>
    <dbReference type="NCBI Taxonomy" id="1808959"/>
    <lineage>
        <taxon>Bacteria</taxon>
        <taxon>Pseudomonadati</taxon>
        <taxon>Pseudomonadota</taxon>
        <taxon>Betaproteobacteria</taxon>
        <taxon>Burkholderiales</taxon>
        <taxon>Burkholderiaceae</taxon>
        <taxon>Pandoraea</taxon>
    </lineage>
</organism>
<accession>A0ABX5FEP7</accession>
<protein>
    <submittedName>
        <fullName evidence="2">DNA-binding transcriptional regulator BolA</fullName>
    </submittedName>
</protein>
<keyword evidence="3" id="KW-1185">Reference proteome</keyword>
<comment type="similarity">
    <text evidence="1">Belongs to the BolA/IbaG family.</text>
</comment>
<dbReference type="InterPro" id="IPR036065">
    <property type="entry name" value="BolA-like_sf"/>
</dbReference>
<gene>
    <name evidence="2" type="primary">bolA</name>
    <name evidence="2" type="ORF">BZL35_00354</name>
</gene>
<name>A0ABX5FEP7_9BURK</name>
<evidence type="ECO:0000313" key="3">
    <source>
        <dbReference type="Proteomes" id="UP000242660"/>
    </source>
</evidence>
<comment type="caution">
    <text evidence="2">The sequence shown here is derived from an EMBL/GenBank/DDBJ whole genome shotgun (WGS) entry which is preliminary data.</text>
</comment>
<dbReference type="Pfam" id="PF01722">
    <property type="entry name" value="BolA"/>
    <property type="match status" value="1"/>
</dbReference>
<evidence type="ECO:0000256" key="1">
    <source>
        <dbReference type="RuleBase" id="RU003860"/>
    </source>
</evidence>
<dbReference type="Proteomes" id="UP000242660">
    <property type="component" value="Unassembled WGS sequence"/>
</dbReference>
<dbReference type="PANTHER" id="PTHR46230:SF7">
    <property type="entry name" value="BOLA-LIKE PROTEIN 1"/>
    <property type="match status" value="1"/>
</dbReference>
<evidence type="ECO:0000313" key="2">
    <source>
        <dbReference type="EMBL" id="PSB92126.1"/>
    </source>
</evidence>
<dbReference type="GO" id="GO:0003677">
    <property type="term" value="F:DNA binding"/>
    <property type="evidence" value="ECO:0007669"/>
    <property type="project" value="UniProtKB-KW"/>
</dbReference>
<keyword evidence="2" id="KW-0238">DNA-binding</keyword>
<reference evidence="2 3" key="1">
    <citation type="journal article" date="2017" name="Front. Microbiol.">
        <title>Genome of Ca. Pandoraea novymonadis, an Endosymbiotic Bacterium of the Trypanosomatid Novymonas esmeraldas.</title>
        <authorList>
            <person name="Kostygov A.Y."/>
            <person name="Butenko A."/>
            <person name="Nenarokova A."/>
            <person name="Tashyreva D."/>
            <person name="Flegontov P."/>
            <person name="Lukes J."/>
            <person name="Yurchenko V."/>
        </authorList>
    </citation>
    <scope>NUCLEOTIDE SEQUENCE [LARGE SCALE GENOMIC DNA]</scope>
    <source>
        <strain evidence="2 3">E262</strain>
    </source>
</reference>